<organism evidence="3 4">
    <name type="scientific">Herbaspirillum hiltneri N3</name>
    <dbReference type="NCBI Taxonomy" id="1262470"/>
    <lineage>
        <taxon>Bacteria</taxon>
        <taxon>Pseudomonadati</taxon>
        <taxon>Pseudomonadota</taxon>
        <taxon>Betaproteobacteria</taxon>
        <taxon>Burkholderiales</taxon>
        <taxon>Oxalobacteraceae</taxon>
        <taxon>Herbaspirillum</taxon>
    </lineage>
</organism>
<evidence type="ECO:0000259" key="2">
    <source>
        <dbReference type="Pfam" id="PF00419"/>
    </source>
</evidence>
<dbReference type="InterPro" id="IPR036937">
    <property type="entry name" value="Adhesion_dom_fimbrial_sf"/>
</dbReference>
<dbReference type="InterPro" id="IPR008966">
    <property type="entry name" value="Adhesion_dom_sf"/>
</dbReference>
<dbReference type="Proteomes" id="UP000063429">
    <property type="component" value="Chromosome"/>
</dbReference>
<dbReference type="EMBL" id="CP011409">
    <property type="protein sequence ID" value="AKZ64147.1"/>
    <property type="molecule type" value="Genomic_DNA"/>
</dbReference>
<gene>
    <name evidence="3" type="ORF">F506_17060</name>
</gene>
<dbReference type="Gene3D" id="2.60.40.1090">
    <property type="entry name" value="Fimbrial-type adhesion domain"/>
    <property type="match status" value="1"/>
</dbReference>
<dbReference type="PANTHER" id="PTHR33420">
    <property type="entry name" value="FIMBRIAL SUBUNIT ELFA-RELATED"/>
    <property type="match status" value="1"/>
</dbReference>
<protein>
    <recommendedName>
        <fullName evidence="2">Fimbrial-type adhesion domain-containing protein</fullName>
    </recommendedName>
</protein>
<dbReference type="Pfam" id="PF00419">
    <property type="entry name" value="Fimbrial"/>
    <property type="match status" value="1"/>
</dbReference>
<keyword evidence="4" id="KW-1185">Reference proteome</keyword>
<accession>A0ABN4I026</accession>
<dbReference type="PANTHER" id="PTHR33420:SF3">
    <property type="entry name" value="FIMBRIAL SUBUNIT ELFA"/>
    <property type="match status" value="1"/>
</dbReference>
<evidence type="ECO:0000256" key="1">
    <source>
        <dbReference type="ARBA" id="ARBA00022729"/>
    </source>
</evidence>
<dbReference type="InterPro" id="IPR000259">
    <property type="entry name" value="Adhesion_dom_fimbrial"/>
</dbReference>
<name>A0ABN4I026_9BURK</name>
<keyword evidence="1" id="KW-0732">Signal</keyword>
<dbReference type="SUPFAM" id="SSF49401">
    <property type="entry name" value="Bacterial adhesins"/>
    <property type="match status" value="1"/>
</dbReference>
<feature type="domain" description="Fimbrial-type adhesion" evidence="2">
    <location>
        <begin position="2"/>
        <end position="125"/>
    </location>
</feature>
<reference evidence="4" key="1">
    <citation type="journal article" date="2015" name="Genome Announc.">
        <title>Complete Genome Sequence of Herbaspirillum hiltneri N3 (DSM 17495), Isolated from Surface-Sterilized Wheat Roots.</title>
        <authorList>
            <person name="Guizelini D."/>
            <person name="Saizaki P.M."/>
            <person name="Coimbra N.A."/>
            <person name="Weiss V.A."/>
            <person name="Faoro H."/>
            <person name="Sfeir M.Z."/>
            <person name="Baura V.A."/>
            <person name="Monteiro R.A."/>
            <person name="Chubatsu L.S."/>
            <person name="Souza E.M."/>
            <person name="Cruz L.M."/>
            <person name="Pedrosa F.O."/>
            <person name="Raittz R.T."/>
            <person name="Marchaukoski J.N."/>
            <person name="Steffens M.B."/>
        </authorList>
    </citation>
    <scope>NUCLEOTIDE SEQUENCE [LARGE SCALE GENOMIC DNA]</scope>
    <source>
        <strain evidence="4">N3</strain>
    </source>
</reference>
<dbReference type="InterPro" id="IPR050263">
    <property type="entry name" value="Bact_Fimbrial_Adh_Pro"/>
</dbReference>
<proteinExistence type="predicted"/>
<sequence length="125" mass="12956">MPLGKFTRIGHVESAKDFNIPLNCSSMTPDVRVGLTFDTAAQDSSGAPGVIKTDQGSGNASGIGLQIINRTTSAPIAFGSFEPGTPNSAASGVFNNPYTVRYYQTKAAVSPGRVAGRVVATVSYQ</sequence>
<evidence type="ECO:0000313" key="3">
    <source>
        <dbReference type="EMBL" id="AKZ64147.1"/>
    </source>
</evidence>
<evidence type="ECO:0000313" key="4">
    <source>
        <dbReference type="Proteomes" id="UP000063429"/>
    </source>
</evidence>